<name>A0AAE3DVW5_9FIRM</name>
<keyword evidence="1" id="KW-1133">Transmembrane helix</keyword>
<feature type="transmembrane region" description="Helical" evidence="1">
    <location>
        <begin position="61"/>
        <end position="85"/>
    </location>
</feature>
<sequence>MIVLRMAGKILLLPVWLLLATAHLLVKIAVEIYCIGKGIVNLILGFMLIGTLLWYRQWERFALLAVASGILLFFLWIGVFMEVILESAQHKIGKWIIQI</sequence>
<feature type="transmembrane region" description="Helical" evidence="1">
    <location>
        <begin position="6"/>
        <end position="26"/>
    </location>
</feature>
<keyword evidence="1" id="KW-0812">Transmembrane</keyword>
<evidence type="ECO:0000313" key="3">
    <source>
        <dbReference type="Proteomes" id="UP001197875"/>
    </source>
</evidence>
<dbReference type="Proteomes" id="UP001197875">
    <property type="component" value="Unassembled WGS sequence"/>
</dbReference>
<evidence type="ECO:0000256" key="1">
    <source>
        <dbReference type="SAM" id="Phobius"/>
    </source>
</evidence>
<evidence type="ECO:0000313" key="2">
    <source>
        <dbReference type="EMBL" id="MCC2191454.1"/>
    </source>
</evidence>
<gene>
    <name evidence="2" type="ORF">LKD71_16955</name>
</gene>
<dbReference type="EMBL" id="JAJEPR010000056">
    <property type="protein sequence ID" value="MCC2191454.1"/>
    <property type="molecule type" value="Genomic_DNA"/>
</dbReference>
<reference evidence="2 3" key="1">
    <citation type="submission" date="2021-10" db="EMBL/GenBank/DDBJ databases">
        <title>Anaerobic single-cell dispensing facilitates the cultivation of human gut bacteria.</title>
        <authorList>
            <person name="Afrizal A."/>
        </authorList>
    </citation>
    <scope>NUCLEOTIDE SEQUENCE [LARGE SCALE GENOMIC DNA]</scope>
    <source>
        <strain evidence="2 3">CLA-AA-H277</strain>
    </source>
</reference>
<proteinExistence type="predicted"/>
<dbReference type="AlphaFoldDB" id="A0AAE3DVW5"/>
<organism evidence="2 3">
    <name type="scientific">Fusicatenibacter faecihominis</name>
    <dbReference type="NCBI Taxonomy" id="2881276"/>
    <lineage>
        <taxon>Bacteria</taxon>
        <taxon>Bacillati</taxon>
        <taxon>Bacillota</taxon>
        <taxon>Clostridia</taxon>
        <taxon>Lachnospirales</taxon>
        <taxon>Lachnospiraceae</taxon>
        <taxon>Fusicatenibacter</taxon>
    </lineage>
</organism>
<keyword evidence="3" id="KW-1185">Reference proteome</keyword>
<protein>
    <submittedName>
        <fullName evidence="2">Uncharacterized protein</fullName>
    </submittedName>
</protein>
<keyword evidence="1" id="KW-0472">Membrane</keyword>
<feature type="transmembrane region" description="Helical" evidence="1">
    <location>
        <begin position="38"/>
        <end position="55"/>
    </location>
</feature>
<accession>A0AAE3DVW5</accession>
<dbReference type="RefSeq" id="WP_227616295.1">
    <property type="nucleotide sequence ID" value="NZ_JAJEPR010000056.1"/>
</dbReference>
<comment type="caution">
    <text evidence="2">The sequence shown here is derived from an EMBL/GenBank/DDBJ whole genome shotgun (WGS) entry which is preliminary data.</text>
</comment>